<evidence type="ECO:0008006" key="5">
    <source>
        <dbReference type="Google" id="ProtNLM"/>
    </source>
</evidence>
<dbReference type="RefSeq" id="WP_163952803.1">
    <property type="nucleotide sequence ID" value="NZ_JAAFZH010000011.1"/>
</dbReference>
<evidence type="ECO:0000256" key="1">
    <source>
        <dbReference type="SAM" id="MobiDB-lite"/>
    </source>
</evidence>
<dbReference type="EMBL" id="JAAFZH010000011">
    <property type="protein sequence ID" value="NDU97398.1"/>
    <property type="molecule type" value="Genomic_DNA"/>
</dbReference>
<comment type="caution">
    <text evidence="3">The sequence shown here is derived from an EMBL/GenBank/DDBJ whole genome shotgun (WGS) entry which is preliminary data.</text>
</comment>
<sequence length="252" mass="26394">MKTCTQLAALALTILFSADFAIAQQPARRPATQSTYQAKKPAPRPATSQAKKPVAVATPAPKPQASAPVASPAPAETRPAAPAQTAPQSAARPATSTARTHARSSARSKPIYLNAGIGLATYYGGGLPLGVSVEVGTKNNFSVGGSIDYYRYSYGYYSGGYNFIYAGGRASYHLGEALNIQNSDFDPYIGASLGFRYAGGSSYSYYDYGGYNSGIFVGLHLGARYMFSPKVGAFTELGYGVSAVKLGLTAKF</sequence>
<name>A0A6L9LFV3_9BACT</name>
<evidence type="ECO:0000313" key="4">
    <source>
        <dbReference type="Proteomes" id="UP000474175"/>
    </source>
</evidence>
<feature type="signal peptide" evidence="2">
    <location>
        <begin position="1"/>
        <end position="23"/>
    </location>
</feature>
<reference evidence="3 4" key="1">
    <citation type="submission" date="2020-02" db="EMBL/GenBank/DDBJ databases">
        <title>Draft genome sequence of two Spirosoma agri KCTC 52727 and Spirosoma terrae KCTC 52035.</title>
        <authorList>
            <person name="Rojas J."/>
            <person name="Ambika Manirajan B."/>
            <person name="Suarez C."/>
            <person name="Ratering S."/>
            <person name="Schnell S."/>
        </authorList>
    </citation>
    <scope>NUCLEOTIDE SEQUENCE [LARGE SCALE GENOMIC DNA]</scope>
    <source>
        <strain evidence="3 4">KCTC 52035</strain>
    </source>
</reference>
<feature type="chain" id="PRO_5027117382" description="Outer membrane beta-barrel protein" evidence="2">
    <location>
        <begin position="24"/>
        <end position="252"/>
    </location>
</feature>
<gene>
    <name evidence="3" type="ORF">GK108_21115</name>
</gene>
<dbReference type="Proteomes" id="UP000474175">
    <property type="component" value="Unassembled WGS sequence"/>
</dbReference>
<feature type="compositionally biased region" description="Low complexity" evidence="1">
    <location>
        <begin position="49"/>
        <end position="99"/>
    </location>
</feature>
<evidence type="ECO:0000313" key="3">
    <source>
        <dbReference type="EMBL" id="NDU97398.1"/>
    </source>
</evidence>
<keyword evidence="2" id="KW-0732">Signal</keyword>
<keyword evidence="4" id="KW-1185">Reference proteome</keyword>
<organism evidence="3 4">
    <name type="scientific">Spirosoma terrae</name>
    <dbReference type="NCBI Taxonomy" id="1968276"/>
    <lineage>
        <taxon>Bacteria</taxon>
        <taxon>Pseudomonadati</taxon>
        <taxon>Bacteroidota</taxon>
        <taxon>Cytophagia</taxon>
        <taxon>Cytophagales</taxon>
        <taxon>Cytophagaceae</taxon>
        <taxon>Spirosoma</taxon>
    </lineage>
</organism>
<accession>A0A6L9LFV3</accession>
<dbReference type="AlphaFoldDB" id="A0A6L9LFV3"/>
<proteinExistence type="predicted"/>
<feature type="region of interest" description="Disordered" evidence="1">
    <location>
        <begin position="26"/>
        <end position="105"/>
    </location>
</feature>
<evidence type="ECO:0000256" key="2">
    <source>
        <dbReference type="SAM" id="SignalP"/>
    </source>
</evidence>
<protein>
    <recommendedName>
        <fullName evidence="5">Outer membrane beta-barrel protein</fullName>
    </recommendedName>
</protein>